<dbReference type="Gene3D" id="2.160.10.10">
    <property type="entry name" value="Hexapeptide repeat proteins"/>
    <property type="match status" value="1"/>
</dbReference>
<dbReference type="OrthoDB" id="9803036at2"/>
<dbReference type="GO" id="GO:0016740">
    <property type="term" value="F:transferase activity"/>
    <property type="evidence" value="ECO:0007669"/>
    <property type="project" value="UniProtKB-KW"/>
</dbReference>
<organism evidence="1 2">
    <name type="scientific">Plasticicumulans acidivorans</name>
    <dbReference type="NCBI Taxonomy" id="886464"/>
    <lineage>
        <taxon>Bacteria</taxon>
        <taxon>Pseudomonadati</taxon>
        <taxon>Pseudomonadota</taxon>
        <taxon>Gammaproteobacteria</taxon>
        <taxon>Candidatus Competibacteraceae</taxon>
        <taxon>Plasticicumulans</taxon>
    </lineage>
</organism>
<keyword evidence="1" id="KW-0808">Transferase</keyword>
<gene>
    <name evidence="1" type="ORF">C7443_10517</name>
</gene>
<dbReference type="AlphaFoldDB" id="A0A317MVU5"/>
<proteinExistence type="predicted"/>
<dbReference type="InterPro" id="IPR047324">
    <property type="entry name" value="LbH_gamma_CA-like"/>
</dbReference>
<dbReference type="SUPFAM" id="SSF51161">
    <property type="entry name" value="Trimeric LpxA-like enzymes"/>
    <property type="match status" value="1"/>
</dbReference>
<evidence type="ECO:0000313" key="1">
    <source>
        <dbReference type="EMBL" id="PWV61589.1"/>
    </source>
</evidence>
<reference evidence="1 2" key="1">
    <citation type="submission" date="2018-05" db="EMBL/GenBank/DDBJ databases">
        <title>Genomic Encyclopedia of Type Strains, Phase IV (KMG-IV): sequencing the most valuable type-strain genomes for metagenomic binning, comparative biology and taxonomic classification.</title>
        <authorList>
            <person name="Goeker M."/>
        </authorList>
    </citation>
    <scope>NUCLEOTIDE SEQUENCE [LARGE SCALE GENOMIC DNA]</scope>
    <source>
        <strain evidence="1 2">DSM 23606</strain>
    </source>
</reference>
<dbReference type="EMBL" id="QGTJ01000005">
    <property type="protein sequence ID" value="PWV61589.1"/>
    <property type="molecule type" value="Genomic_DNA"/>
</dbReference>
<dbReference type="RefSeq" id="WP_110018651.1">
    <property type="nucleotide sequence ID" value="NZ_QGTJ01000005.1"/>
</dbReference>
<dbReference type="InterPro" id="IPR011004">
    <property type="entry name" value="Trimer_LpxA-like_sf"/>
</dbReference>
<dbReference type="InterPro" id="IPR001451">
    <property type="entry name" value="Hexapep"/>
</dbReference>
<dbReference type="Pfam" id="PF00132">
    <property type="entry name" value="Hexapep"/>
    <property type="match status" value="1"/>
</dbReference>
<sequence length="175" mass="18868">MNIRPFGTQLPRIAASAYVDAAAIVIGDVEIGEEASIWPLVVVRGDVQSIHIGARSNVQDGTVIHVTHDSRFCPGGQATTLGTDTTVGHKALLHACTIGSRCLIGMGAIVMDRAVIEDEVMLGAGALVPPGKRLESGFLYVGNPVRQQRPLSEREREFLLYSAQNYVRLAVQYRS</sequence>
<name>A0A317MVU5_9GAMM</name>
<evidence type="ECO:0000313" key="2">
    <source>
        <dbReference type="Proteomes" id="UP000246569"/>
    </source>
</evidence>
<dbReference type="CDD" id="cd04645">
    <property type="entry name" value="LbH_gamma_CA_like"/>
    <property type="match status" value="1"/>
</dbReference>
<dbReference type="InterPro" id="IPR050484">
    <property type="entry name" value="Transf_Hexapept/Carb_Anhydrase"/>
</dbReference>
<dbReference type="PANTHER" id="PTHR13061">
    <property type="entry name" value="DYNACTIN SUBUNIT P25"/>
    <property type="match status" value="1"/>
</dbReference>
<accession>A0A317MVU5</accession>
<dbReference type="PANTHER" id="PTHR13061:SF56">
    <property type="entry name" value="PROTEIN YRDA"/>
    <property type="match status" value="1"/>
</dbReference>
<comment type="caution">
    <text evidence="1">The sequence shown here is derived from an EMBL/GenBank/DDBJ whole genome shotgun (WGS) entry which is preliminary data.</text>
</comment>
<protein>
    <submittedName>
        <fullName evidence="1">Carbonic anhydrase/acetyltransferase-like protein (Isoleucine patch superfamily)</fullName>
    </submittedName>
</protein>
<keyword evidence="2" id="KW-1185">Reference proteome</keyword>
<dbReference type="Proteomes" id="UP000246569">
    <property type="component" value="Unassembled WGS sequence"/>
</dbReference>